<reference evidence="1" key="1">
    <citation type="submission" date="2014-05" db="EMBL/GenBank/DDBJ databases">
        <title>The transcriptome of the halophilic microalga Tetraselmis sp. GSL018 isolated from the Great Salt Lake, Utah.</title>
        <authorList>
            <person name="Jinkerson R.E."/>
            <person name="D'Adamo S."/>
            <person name="Posewitz M.C."/>
        </authorList>
    </citation>
    <scope>NUCLEOTIDE SEQUENCE</scope>
    <source>
        <strain evidence="1">GSL018</strain>
    </source>
</reference>
<sequence length="37" mass="3716">ELKAERQTKQSLLALAAACSQPAGRAVSPFAAGVMGS</sequence>
<proteinExistence type="predicted"/>
<accession>A0A061RMY8</accession>
<organism evidence="1">
    <name type="scientific">Tetraselmis sp. GSL018</name>
    <dbReference type="NCBI Taxonomy" id="582737"/>
    <lineage>
        <taxon>Eukaryota</taxon>
        <taxon>Viridiplantae</taxon>
        <taxon>Chlorophyta</taxon>
        <taxon>core chlorophytes</taxon>
        <taxon>Chlorodendrophyceae</taxon>
        <taxon>Chlorodendrales</taxon>
        <taxon>Chlorodendraceae</taxon>
        <taxon>Tetraselmis</taxon>
    </lineage>
</organism>
<protein>
    <submittedName>
        <fullName evidence="1">Uncharacterized protein</fullName>
    </submittedName>
</protein>
<evidence type="ECO:0000313" key="1">
    <source>
        <dbReference type="EMBL" id="JAC73348.1"/>
    </source>
</evidence>
<gene>
    <name evidence="1" type="ORF">TSPGSL018_29088</name>
</gene>
<dbReference type="EMBL" id="GBEZ01012546">
    <property type="protein sequence ID" value="JAC73348.1"/>
    <property type="molecule type" value="Transcribed_RNA"/>
</dbReference>
<feature type="non-terminal residue" evidence="1">
    <location>
        <position position="1"/>
    </location>
</feature>
<dbReference type="AlphaFoldDB" id="A0A061RMY8"/>
<name>A0A061RMY8_9CHLO</name>